<dbReference type="PANTHER" id="PTHR30521">
    <property type="entry name" value="DEFERROCHELATASE/PEROXIDASE"/>
    <property type="match status" value="1"/>
</dbReference>
<dbReference type="InterPro" id="IPR006314">
    <property type="entry name" value="Dyp_peroxidase"/>
</dbReference>
<evidence type="ECO:0000256" key="9">
    <source>
        <dbReference type="ARBA" id="ARBA00025737"/>
    </source>
</evidence>
<comment type="catalytic activity">
    <reaction evidence="12">
        <text>heme b + 2 H(+) = protoporphyrin IX + Fe(2+)</text>
        <dbReference type="Rhea" id="RHEA:22584"/>
        <dbReference type="ChEBI" id="CHEBI:15378"/>
        <dbReference type="ChEBI" id="CHEBI:29033"/>
        <dbReference type="ChEBI" id="CHEBI:57306"/>
        <dbReference type="ChEBI" id="CHEBI:60344"/>
        <dbReference type="EC" id="4.98.1.1"/>
    </reaction>
    <physiologicalReaction direction="left-to-right" evidence="12">
        <dbReference type="Rhea" id="RHEA:22585"/>
    </physiologicalReaction>
</comment>
<evidence type="ECO:0000256" key="4">
    <source>
        <dbReference type="ARBA" id="ARBA00022723"/>
    </source>
</evidence>
<evidence type="ECO:0000256" key="8">
    <source>
        <dbReference type="ARBA" id="ARBA00023239"/>
    </source>
</evidence>
<dbReference type="InterPro" id="IPR011008">
    <property type="entry name" value="Dimeric_a/b-barrel"/>
</dbReference>
<evidence type="ECO:0000256" key="10">
    <source>
        <dbReference type="ARBA" id="ARBA00033771"/>
    </source>
</evidence>
<name>A0ABW1G494_9ACTN</name>
<dbReference type="NCBIfam" id="TIGR01412">
    <property type="entry name" value="tat_substr_1"/>
    <property type="match status" value="1"/>
</dbReference>
<keyword evidence="18" id="KW-1185">Reference proteome</keyword>
<dbReference type="InterPro" id="IPR048328">
    <property type="entry name" value="Dyp_perox_C"/>
</dbReference>
<evidence type="ECO:0000256" key="7">
    <source>
        <dbReference type="ARBA" id="ARBA00023004"/>
    </source>
</evidence>
<feature type="compositionally biased region" description="Polar residues" evidence="14">
    <location>
        <begin position="221"/>
        <end position="230"/>
    </location>
</feature>
<dbReference type="NCBIfam" id="TIGR01413">
    <property type="entry name" value="Dyp_perox_fam"/>
    <property type="match status" value="1"/>
</dbReference>
<dbReference type="EC" id="1.11.1.-" evidence="13"/>
<keyword evidence="7 13" id="KW-0408">Iron</keyword>
<dbReference type="Pfam" id="PF04261">
    <property type="entry name" value="Dyp_perox_N"/>
    <property type="match status" value="1"/>
</dbReference>
<protein>
    <recommendedName>
        <fullName evidence="10 13">Deferrochelatase</fullName>
        <ecNumber evidence="13">1.11.1.-</ecNumber>
    </recommendedName>
    <alternativeName>
        <fullName evidence="11 13">Peroxidase EfeB</fullName>
    </alternativeName>
</protein>
<evidence type="ECO:0000313" key="18">
    <source>
        <dbReference type="Proteomes" id="UP001596174"/>
    </source>
</evidence>
<gene>
    <name evidence="17" type="primary">efeB</name>
    <name evidence="17" type="ORF">ACFP3V_15535</name>
</gene>
<sequence length="426" mass="45687">MTTHEATGSCPFGFGGSRRDFVKTALGAGAAGAALASGALTLGGATPAAADSASPADTSAAIPFEGVHQAGITTPAQDFAVFLSMDVIAEDRKGLEQLFRTLTDRIRFLTAGGTPPDLGVGAPPSDNGILGPVVPADNLTVTVGVGASLFDDRYGLAAKKPRKLTPMRTFPNDNLRPAECHGDLSLQICAAKQDTVLHAMRDIARHTRGLMQVRWRIDGFQSPSRPTGAQRNLLGFKDGIANPDTKSAREMDRLVWVTPSSGEPAWAVGGSYQVLRIIRMLVEFWDRVSLTEQEKMFGRRKDTGAPLDGAVETDIPDYAKDPEGNAIPLDAHIRLANPRTAKTDDSRILRRGYNYDRGIDAVGNLDMGLAFACYQQDVVRQFEATQTRLIDEPLVDYISPTGGGYFFVLPGVKDRTDWLGSGLLGV</sequence>
<evidence type="ECO:0000256" key="11">
    <source>
        <dbReference type="ARBA" id="ARBA00033775"/>
    </source>
</evidence>
<evidence type="ECO:0000259" key="16">
    <source>
        <dbReference type="Pfam" id="PF20628"/>
    </source>
</evidence>
<comment type="subcellular location">
    <subcellularLocation>
        <location evidence="1">Cell envelope</location>
    </subcellularLocation>
</comment>
<dbReference type="EMBL" id="JBHSQJ010000063">
    <property type="protein sequence ID" value="MFC5908621.1"/>
    <property type="molecule type" value="Genomic_DNA"/>
</dbReference>
<comment type="caution">
    <text evidence="17">The sequence shown here is derived from an EMBL/GenBank/DDBJ whole genome shotgun (WGS) entry which is preliminary data.</text>
</comment>
<comment type="similarity">
    <text evidence="9 13">Belongs to the DyP-type peroxidase family.</text>
</comment>
<dbReference type="InterPro" id="IPR006313">
    <property type="entry name" value="EfeB/EfeN"/>
</dbReference>
<feature type="domain" description="Dyp-type peroxidase N-terminal" evidence="15">
    <location>
        <begin position="69"/>
        <end position="221"/>
    </location>
</feature>
<feature type="region of interest" description="Disordered" evidence="14">
    <location>
        <begin position="221"/>
        <end position="240"/>
    </location>
</feature>
<evidence type="ECO:0000256" key="14">
    <source>
        <dbReference type="SAM" id="MobiDB-lite"/>
    </source>
</evidence>
<evidence type="ECO:0000256" key="6">
    <source>
        <dbReference type="ARBA" id="ARBA00023002"/>
    </source>
</evidence>
<keyword evidence="8" id="KW-0456">Lyase</keyword>
<organism evidence="17 18">
    <name type="scientific">Streptacidiphilus monticola</name>
    <dbReference type="NCBI Taxonomy" id="2161674"/>
    <lineage>
        <taxon>Bacteria</taxon>
        <taxon>Bacillati</taxon>
        <taxon>Actinomycetota</taxon>
        <taxon>Actinomycetes</taxon>
        <taxon>Kitasatosporales</taxon>
        <taxon>Streptomycetaceae</taxon>
        <taxon>Streptacidiphilus</taxon>
    </lineage>
</organism>
<evidence type="ECO:0000256" key="3">
    <source>
        <dbReference type="ARBA" id="ARBA00022617"/>
    </source>
</evidence>
<comment type="cofactor">
    <cofactor evidence="13">
        <name>heme b</name>
        <dbReference type="ChEBI" id="CHEBI:60344"/>
    </cofactor>
    <text evidence="13">Binds 1 heme b (iron(II)-protoporphyrin IX) group non-covalently per subunit.</text>
</comment>
<comment type="function">
    <text evidence="13">Involved in the recovery of exogenous heme iron. Extracts iron from heme while preserving the protoporphyrin ring intact.</text>
</comment>
<evidence type="ECO:0000256" key="2">
    <source>
        <dbReference type="ARBA" id="ARBA00022559"/>
    </source>
</evidence>
<dbReference type="PANTHER" id="PTHR30521:SF4">
    <property type="entry name" value="DEFERROCHELATASE"/>
    <property type="match status" value="1"/>
</dbReference>
<evidence type="ECO:0000256" key="5">
    <source>
        <dbReference type="ARBA" id="ARBA00022729"/>
    </source>
</evidence>
<dbReference type="InterPro" id="IPR006311">
    <property type="entry name" value="TAT_signal"/>
</dbReference>
<dbReference type="PROSITE" id="PS51318">
    <property type="entry name" value="TAT"/>
    <property type="match status" value="1"/>
</dbReference>
<accession>A0ABW1G494</accession>
<dbReference type="InterPro" id="IPR048327">
    <property type="entry name" value="Dyp_perox_N"/>
</dbReference>
<dbReference type="RefSeq" id="WP_380583689.1">
    <property type="nucleotide sequence ID" value="NZ_JBHSQJ010000063.1"/>
</dbReference>
<keyword evidence="3 13" id="KW-0349">Heme</keyword>
<keyword evidence="6 13" id="KW-0560">Oxidoreductase</keyword>
<proteinExistence type="inferred from homology"/>
<keyword evidence="4 13" id="KW-0479">Metal-binding</keyword>
<reference evidence="18" key="1">
    <citation type="journal article" date="2019" name="Int. J. Syst. Evol. Microbiol.">
        <title>The Global Catalogue of Microorganisms (GCM) 10K type strain sequencing project: providing services to taxonomists for standard genome sequencing and annotation.</title>
        <authorList>
            <consortium name="The Broad Institute Genomics Platform"/>
            <consortium name="The Broad Institute Genome Sequencing Center for Infectious Disease"/>
            <person name="Wu L."/>
            <person name="Ma J."/>
        </authorList>
    </citation>
    <scope>NUCLEOTIDE SEQUENCE [LARGE SCALE GENOMIC DNA]</scope>
    <source>
        <strain evidence="18">JCM 4816</strain>
    </source>
</reference>
<dbReference type="SUPFAM" id="SSF54909">
    <property type="entry name" value="Dimeric alpha+beta barrel"/>
    <property type="match status" value="1"/>
</dbReference>
<evidence type="ECO:0000259" key="15">
    <source>
        <dbReference type="Pfam" id="PF04261"/>
    </source>
</evidence>
<evidence type="ECO:0000256" key="12">
    <source>
        <dbReference type="ARBA" id="ARBA00048856"/>
    </source>
</evidence>
<evidence type="ECO:0000256" key="13">
    <source>
        <dbReference type="RuleBase" id="RU365017"/>
    </source>
</evidence>
<keyword evidence="5" id="KW-0732">Signal</keyword>
<dbReference type="Proteomes" id="UP001596174">
    <property type="component" value="Unassembled WGS sequence"/>
</dbReference>
<dbReference type="Pfam" id="PF20628">
    <property type="entry name" value="Dyp_perox_C"/>
    <property type="match status" value="1"/>
</dbReference>
<keyword evidence="2 13" id="KW-0575">Peroxidase</keyword>
<evidence type="ECO:0000256" key="1">
    <source>
        <dbReference type="ARBA" id="ARBA00004196"/>
    </source>
</evidence>
<dbReference type="PROSITE" id="PS51404">
    <property type="entry name" value="DYP_PEROXIDASE"/>
    <property type="match status" value="1"/>
</dbReference>
<evidence type="ECO:0000313" key="17">
    <source>
        <dbReference type="EMBL" id="MFC5908621.1"/>
    </source>
</evidence>
<feature type="domain" description="Dyp-type peroxidase C-terminal" evidence="16">
    <location>
        <begin position="230"/>
        <end position="413"/>
    </location>
</feature>